<dbReference type="GO" id="GO:0008519">
    <property type="term" value="F:ammonium channel activity"/>
    <property type="evidence" value="ECO:0007669"/>
    <property type="project" value="InterPro"/>
</dbReference>
<protein>
    <submittedName>
        <fullName evidence="11">Ammonium transporter</fullName>
    </submittedName>
</protein>
<dbReference type="AlphaFoldDB" id="A0A2P6VIU4"/>
<feature type="transmembrane region" description="Helical" evidence="9">
    <location>
        <begin position="967"/>
        <end position="984"/>
    </location>
</feature>
<dbReference type="PROSITE" id="PS01219">
    <property type="entry name" value="AMMONIUM_TRANSP"/>
    <property type="match status" value="1"/>
</dbReference>
<name>A0A2P6VIU4_9CHLO</name>
<keyword evidence="6 9" id="KW-0472">Membrane</keyword>
<dbReference type="InterPro" id="IPR001905">
    <property type="entry name" value="Ammonium_transpt"/>
</dbReference>
<keyword evidence="5 9" id="KW-1133">Transmembrane helix</keyword>
<feature type="transmembrane region" description="Helical" evidence="9">
    <location>
        <begin position="750"/>
        <end position="770"/>
    </location>
</feature>
<comment type="subcellular location">
    <subcellularLocation>
        <location evidence="1">Membrane</location>
        <topology evidence="1">Multi-pass membrane protein</topology>
    </subcellularLocation>
</comment>
<accession>A0A2P6VIU4</accession>
<gene>
    <name evidence="11" type="ORF">C2E20_2549</name>
</gene>
<dbReference type="Pfam" id="PF00909">
    <property type="entry name" value="Ammonium_transp"/>
    <property type="match status" value="1"/>
</dbReference>
<feature type="transmembrane region" description="Helical" evidence="9">
    <location>
        <begin position="905"/>
        <end position="930"/>
    </location>
</feature>
<feature type="region of interest" description="Disordered" evidence="8">
    <location>
        <begin position="570"/>
        <end position="589"/>
    </location>
</feature>
<dbReference type="OrthoDB" id="2020015at2759"/>
<sequence length="1104" mass="117127">MDSATGRSAPQATRVSRERVVVPPPRHLDVTDEELTAYFKGVVGDSLAPAVPLVHQLIDGICTSDFSALRRRLQGDYDYFGAAADARSDVAVKSAEDLDDQELSFLSEFTQLMEASQFRMLTAAEWEAAQAEDFLFTLPCDVKWEAMDTQMLRRYWSAFPAGRGAVPAEAAERIMIFQRGAEVATMQGSYFLLKINLLISMWLLQPLYALLVWVMTKLKIRDRFLPDAPKGLAATADEDPVAKAAAEAAAQAKQHPYSTSIERRTFARVFPDGMSVVTQIHKKVKLQEACFKDVVVLYRAAVPDAPAPANEVDIIQEANPKFMQRNIVLKQFRGIPLADLEMVMPEKKIFVPPKVFVEMAVTLIGGLIAAFSTLKAGHKLGLDWGAAKTAITLFAGRAGQVYTSAMAQKMTIEHAMGKMLYNRTVGSGTVVLNGLVDSVCRQRVREIFVCYCVLLDSKAPLTAVELDQKCEGFLARQFGCKIDFCCEEALPAIMKWGLAAEGADGKLTAAPLPAALQKLDSVFDSLYDFKGSTKSILEGASAAASSAVGGAAAAGGAALGTVLSVARRPGPVTAASTSPAGGDKSGKGSSVFRRIRRALSMPGSVAQAAGAALGAALLGSDGGGGGDLVSAAAVYGGPARVLLQQNVTAATPIMDISVGGVLDEQMTELWILQCAFLVFFMQCGFALLEAGTVRLKNTKNILLKNVIDACVGTIAWWAVGYAFAFGACEENGFIGYHNFFTSDVPANPGLFWATWLFGWAFASTSSTIVSGAMAERTKFRAYLLYTMCISAFIYPCVAHWVWSSSGWLSAKRVTNCASGEFEPLISGTMGLLDFAGSGVVHMVGGGAALVGAVMLGPRLGRFSQDGHLVEFANSSPANMALGVFILWLGWYGFNAGSTQCFYGCMPIAAQVAVNTTLATGAGGLTCLFLAVFNGNPGDIGPLLNGILAGAVSITASCAMVQSYCAVIIGGIGALIYMSAARLLVRLRIDDPVDAAPVHFCCGAWGLLATGLFATKTSTEAAYGYAADWGVIYGGSGKQLGMQVLGIVVIGGWSCTLSALLFGLLKKLNWLRVPKDDELQGLDYAQGIGSGIRGGCFPCLPCCQS</sequence>
<evidence type="ECO:0000256" key="1">
    <source>
        <dbReference type="ARBA" id="ARBA00004141"/>
    </source>
</evidence>
<keyword evidence="3" id="KW-0813">Transport</keyword>
<dbReference type="PANTHER" id="PTHR11730">
    <property type="entry name" value="AMMONIUM TRANSPORTER"/>
    <property type="match status" value="1"/>
</dbReference>
<dbReference type="InterPro" id="IPR022227">
    <property type="entry name" value="DUF3754"/>
</dbReference>
<dbReference type="Proteomes" id="UP000239649">
    <property type="component" value="Unassembled WGS sequence"/>
</dbReference>
<feature type="transmembrane region" description="Helical" evidence="9">
    <location>
        <begin position="1043"/>
        <end position="1064"/>
    </location>
</feature>
<evidence type="ECO:0000256" key="8">
    <source>
        <dbReference type="SAM" id="MobiDB-lite"/>
    </source>
</evidence>
<evidence type="ECO:0000256" key="7">
    <source>
        <dbReference type="ARBA" id="ARBA00023177"/>
    </source>
</evidence>
<dbReference type="Gene3D" id="1.10.3430.10">
    <property type="entry name" value="Ammonium transporter AmtB like domains"/>
    <property type="match status" value="1"/>
</dbReference>
<evidence type="ECO:0000256" key="2">
    <source>
        <dbReference type="ARBA" id="ARBA00005887"/>
    </source>
</evidence>
<feature type="transmembrane region" description="Helical" evidence="9">
    <location>
        <begin position="876"/>
        <end position="893"/>
    </location>
</feature>
<evidence type="ECO:0000259" key="10">
    <source>
        <dbReference type="Pfam" id="PF00909"/>
    </source>
</evidence>
<evidence type="ECO:0000256" key="5">
    <source>
        <dbReference type="ARBA" id="ARBA00022989"/>
    </source>
</evidence>
<organism evidence="11 12">
    <name type="scientific">Micractinium conductrix</name>
    <dbReference type="NCBI Taxonomy" id="554055"/>
    <lineage>
        <taxon>Eukaryota</taxon>
        <taxon>Viridiplantae</taxon>
        <taxon>Chlorophyta</taxon>
        <taxon>core chlorophytes</taxon>
        <taxon>Trebouxiophyceae</taxon>
        <taxon>Chlorellales</taxon>
        <taxon>Chlorellaceae</taxon>
        <taxon>Chlorella clade</taxon>
        <taxon>Micractinium</taxon>
    </lineage>
</organism>
<dbReference type="SUPFAM" id="SSF111352">
    <property type="entry name" value="Ammonium transporter"/>
    <property type="match status" value="1"/>
</dbReference>
<dbReference type="GO" id="GO:0005886">
    <property type="term" value="C:plasma membrane"/>
    <property type="evidence" value="ECO:0007669"/>
    <property type="project" value="TreeGrafter"/>
</dbReference>
<evidence type="ECO:0000256" key="6">
    <source>
        <dbReference type="ARBA" id="ARBA00023136"/>
    </source>
</evidence>
<dbReference type="PANTHER" id="PTHR11730:SF6">
    <property type="entry name" value="AMMONIUM TRANSPORTER"/>
    <property type="match status" value="1"/>
</dbReference>
<comment type="caution">
    <text evidence="11">The sequence shown here is derived from an EMBL/GenBank/DDBJ whole genome shotgun (WGS) entry which is preliminary data.</text>
</comment>
<dbReference type="InterPro" id="IPR018047">
    <property type="entry name" value="Ammonium_transpt_CS"/>
</dbReference>
<keyword evidence="7" id="KW-0924">Ammonia transport</keyword>
<dbReference type="InterPro" id="IPR029020">
    <property type="entry name" value="Ammonium/urea_transptr"/>
</dbReference>
<evidence type="ECO:0000256" key="3">
    <source>
        <dbReference type="ARBA" id="ARBA00022448"/>
    </source>
</evidence>
<feature type="domain" description="Ammonium transporter AmtB-like" evidence="10">
    <location>
        <begin position="669"/>
        <end position="1085"/>
    </location>
</feature>
<evidence type="ECO:0000256" key="9">
    <source>
        <dbReference type="SAM" id="Phobius"/>
    </source>
</evidence>
<comment type="similarity">
    <text evidence="2">Belongs to the ammonia transporter channel (TC 1.A.11.2) family.</text>
</comment>
<evidence type="ECO:0000313" key="12">
    <source>
        <dbReference type="Proteomes" id="UP000239649"/>
    </source>
</evidence>
<feature type="transmembrane region" description="Helical" evidence="9">
    <location>
        <begin position="782"/>
        <end position="802"/>
    </location>
</feature>
<feature type="transmembrane region" description="Helical" evidence="9">
    <location>
        <begin position="191"/>
        <end position="214"/>
    </location>
</feature>
<feature type="transmembrane region" description="Helical" evidence="9">
    <location>
        <begin position="702"/>
        <end position="724"/>
    </location>
</feature>
<dbReference type="EMBL" id="LHPF02000005">
    <property type="protein sequence ID" value="PSC73998.1"/>
    <property type="molecule type" value="Genomic_DNA"/>
</dbReference>
<keyword evidence="4 9" id="KW-0812">Transmembrane</keyword>
<feature type="transmembrane region" description="Helical" evidence="9">
    <location>
        <begin position="670"/>
        <end position="690"/>
    </location>
</feature>
<keyword evidence="12" id="KW-1185">Reference proteome</keyword>
<dbReference type="Pfam" id="PF12576">
    <property type="entry name" value="DUF3754"/>
    <property type="match status" value="1"/>
</dbReference>
<proteinExistence type="inferred from homology"/>
<dbReference type="GO" id="GO:0097272">
    <property type="term" value="P:ammonium homeostasis"/>
    <property type="evidence" value="ECO:0007669"/>
    <property type="project" value="TreeGrafter"/>
</dbReference>
<feature type="transmembrane region" description="Helical" evidence="9">
    <location>
        <begin position="996"/>
        <end position="1014"/>
    </location>
</feature>
<feature type="transmembrane region" description="Helical" evidence="9">
    <location>
        <begin position="942"/>
        <end position="961"/>
    </location>
</feature>
<dbReference type="InterPro" id="IPR024041">
    <property type="entry name" value="NH4_transpt_AmtB-like_dom"/>
</dbReference>
<dbReference type="NCBIfam" id="TIGR00836">
    <property type="entry name" value="amt"/>
    <property type="match status" value="1"/>
</dbReference>
<feature type="transmembrane region" description="Helical" evidence="9">
    <location>
        <begin position="834"/>
        <end position="855"/>
    </location>
</feature>
<evidence type="ECO:0000256" key="4">
    <source>
        <dbReference type="ARBA" id="ARBA00022692"/>
    </source>
</evidence>
<dbReference type="STRING" id="554055.A0A2P6VIU4"/>
<evidence type="ECO:0000313" key="11">
    <source>
        <dbReference type="EMBL" id="PSC73998.1"/>
    </source>
</evidence>
<dbReference type="FunFam" id="1.10.3430.10:FF:000008">
    <property type="entry name" value="Ammonium transporter"/>
    <property type="match status" value="1"/>
</dbReference>
<reference evidence="11 12" key="1">
    <citation type="journal article" date="2018" name="Plant J.">
        <title>Genome sequences of Chlorella sorokiniana UTEX 1602 and Micractinium conductrix SAG 241.80: implications to maltose excretion by a green alga.</title>
        <authorList>
            <person name="Arriola M.B."/>
            <person name="Velmurugan N."/>
            <person name="Zhang Y."/>
            <person name="Plunkett M.H."/>
            <person name="Hondzo H."/>
            <person name="Barney B.M."/>
        </authorList>
    </citation>
    <scope>NUCLEOTIDE SEQUENCE [LARGE SCALE GENOMIC DNA]</scope>
    <source>
        <strain evidence="11 12">SAG 241.80</strain>
    </source>
</reference>